<feature type="domain" description="PAC" evidence="8">
    <location>
        <begin position="253"/>
        <end position="306"/>
    </location>
</feature>
<proteinExistence type="predicted"/>
<dbReference type="Pfam" id="PF00989">
    <property type="entry name" value="PAS"/>
    <property type="match status" value="1"/>
</dbReference>
<gene>
    <name evidence="9" type="ORF">DYP60_10285</name>
</gene>
<reference evidence="10" key="1">
    <citation type="submission" date="2018-08" db="EMBL/GenBank/DDBJ databases">
        <authorList>
            <person name="Grouzdev D.S."/>
            <person name="Krutkina M.S."/>
        </authorList>
    </citation>
    <scope>NUCLEOTIDE SEQUENCE [LARGE SCALE GENOMIC DNA]</scope>
    <source>
        <strain evidence="10">4-11</strain>
    </source>
</reference>
<comment type="caution">
    <text evidence="9">The sequence shown here is derived from an EMBL/GenBank/DDBJ whole genome shotgun (WGS) entry which is preliminary data.</text>
</comment>
<feature type="domain" description="PAS" evidence="7">
    <location>
        <begin position="180"/>
        <end position="247"/>
    </location>
</feature>
<dbReference type="SUPFAM" id="SSF55785">
    <property type="entry name" value="PYP-like sensor domain (PAS domain)"/>
    <property type="match status" value="2"/>
</dbReference>
<comment type="catalytic activity">
    <reaction evidence="1">
        <text>ATP + protein L-histidine = ADP + protein N-phospho-L-histidine.</text>
        <dbReference type="EC" id="2.7.13.3"/>
    </reaction>
</comment>
<sequence length="354" mass="40805">MNLLFSATQGHFVLTFSNLIVLLFGLLILFTVITFIQKRKARTLQTQETSLRHTSELLSYVIEHSRYAIAVHDTNLHYLYVSQKYCEEYHIPDRNAIIGKHHYEVIPNLPEKWRKVHQRCLKGEVINGEDDPYTHADGTVDYTRWECRPWYTENGKIGGIIVYTELLTQQKRMASELKETHDYLDALLMQSNSPILVWDSSYTITRTNHSFSTLLGIPMHEIVGKNVGIVLSSLGEGELDRLESRLETEHSLSNVEIHLKTVDGQVRTILWNAGPILDPVDGSLVATIAQGLDITERNAIEQQNKEQLEELKRWYAVMSQREERIMELKREVNALLRELGRTSRYSSVEEEGMP</sequence>
<dbReference type="PROSITE" id="PS50113">
    <property type="entry name" value="PAC"/>
    <property type="match status" value="1"/>
</dbReference>
<keyword evidence="3" id="KW-0597">Phosphoprotein</keyword>
<keyword evidence="10" id="KW-1185">Reference proteome</keyword>
<dbReference type="InterPro" id="IPR013656">
    <property type="entry name" value="PAS_4"/>
</dbReference>
<dbReference type="InterPro" id="IPR001610">
    <property type="entry name" value="PAC"/>
</dbReference>
<dbReference type="GO" id="GO:0004673">
    <property type="term" value="F:protein histidine kinase activity"/>
    <property type="evidence" value="ECO:0007669"/>
    <property type="project" value="UniProtKB-EC"/>
</dbReference>
<evidence type="ECO:0000313" key="10">
    <source>
        <dbReference type="Proteomes" id="UP000264002"/>
    </source>
</evidence>
<evidence type="ECO:0000256" key="2">
    <source>
        <dbReference type="ARBA" id="ARBA00012438"/>
    </source>
</evidence>
<dbReference type="OrthoDB" id="9767435at2"/>
<accession>A0A372MGQ2</accession>
<evidence type="ECO:0000256" key="3">
    <source>
        <dbReference type="ARBA" id="ARBA00022553"/>
    </source>
</evidence>
<evidence type="ECO:0000259" key="8">
    <source>
        <dbReference type="PROSITE" id="PS50113"/>
    </source>
</evidence>
<feature type="transmembrane region" description="Helical" evidence="6">
    <location>
        <begin position="12"/>
        <end position="36"/>
    </location>
</feature>
<dbReference type="NCBIfam" id="TIGR00229">
    <property type="entry name" value="sensory_box"/>
    <property type="match status" value="2"/>
</dbReference>
<dbReference type="InterPro" id="IPR000014">
    <property type="entry name" value="PAS"/>
</dbReference>
<dbReference type="AlphaFoldDB" id="A0A372MGQ2"/>
<organism evidence="9 10">
    <name type="scientific">Sphaerochaeta halotolerans</name>
    <dbReference type="NCBI Taxonomy" id="2293840"/>
    <lineage>
        <taxon>Bacteria</taxon>
        <taxon>Pseudomonadati</taxon>
        <taxon>Spirochaetota</taxon>
        <taxon>Spirochaetia</taxon>
        <taxon>Spirochaetales</taxon>
        <taxon>Sphaerochaetaceae</taxon>
        <taxon>Sphaerochaeta</taxon>
    </lineage>
</organism>
<dbReference type="CDD" id="cd00130">
    <property type="entry name" value="PAS"/>
    <property type="match status" value="1"/>
</dbReference>
<dbReference type="Proteomes" id="UP000264002">
    <property type="component" value="Unassembled WGS sequence"/>
</dbReference>
<dbReference type="GO" id="GO:0006355">
    <property type="term" value="P:regulation of DNA-templated transcription"/>
    <property type="evidence" value="ECO:0007669"/>
    <property type="project" value="InterPro"/>
</dbReference>
<evidence type="ECO:0000259" key="7">
    <source>
        <dbReference type="PROSITE" id="PS50112"/>
    </source>
</evidence>
<keyword evidence="4" id="KW-0808">Transferase</keyword>
<dbReference type="PANTHER" id="PTHR43304:SF1">
    <property type="entry name" value="PAC DOMAIN-CONTAINING PROTEIN"/>
    <property type="match status" value="1"/>
</dbReference>
<keyword evidence="6" id="KW-0812">Transmembrane</keyword>
<name>A0A372MGQ2_9SPIR</name>
<dbReference type="InterPro" id="IPR000700">
    <property type="entry name" value="PAS-assoc_C"/>
</dbReference>
<dbReference type="PANTHER" id="PTHR43304">
    <property type="entry name" value="PHYTOCHROME-LIKE PROTEIN CPH1"/>
    <property type="match status" value="1"/>
</dbReference>
<dbReference type="SMART" id="SM00086">
    <property type="entry name" value="PAC"/>
    <property type="match status" value="1"/>
</dbReference>
<evidence type="ECO:0000256" key="1">
    <source>
        <dbReference type="ARBA" id="ARBA00000085"/>
    </source>
</evidence>
<dbReference type="EC" id="2.7.13.3" evidence="2"/>
<evidence type="ECO:0000256" key="5">
    <source>
        <dbReference type="ARBA" id="ARBA00022777"/>
    </source>
</evidence>
<keyword evidence="6" id="KW-1133">Transmembrane helix</keyword>
<keyword evidence="6" id="KW-0472">Membrane</keyword>
<dbReference type="EMBL" id="QUWK01000010">
    <property type="protein sequence ID" value="RFU94350.1"/>
    <property type="molecule type" value="Genomic_DNA"/>
</dbReference>
<dbReference type="RefSeq" id="WP_117330919.1">
    <property type="nucleotide sequence ID" value="NZ_WUJG01000003.1"/>
</dbReference>
<dbReference type="InterPro" id="IPR013767">
    <property type="entry name" value="PAS_fold"/>
</dbReference>
<dbReference type="SMART" id="SM00091">
    <property type="entry name" value="PAS"/>
    <property type="match status" value="2"/>
</dbReference>
<protein>
    <recommendedName>
        <fullName evidence="2">histidine kinase</fullName>
        <ecNumber evidence="2">2.7.13.3</ecNumber>
    </recommendedName>
</protein>
<evidence type="ECO:0000256" key="6">
    <source>
        <dbReference type="SAM" id="Phobius"/>
    </source>
</evidence>
<keyword evidence="5" id="KW-0418">Kinase</keyword>
<dbReference type="PROSITE" id="PS50112">
    <property type="entry name" value="PAS"/>
    <property type="match status" value="1"/>
</dbReference>
<dbReference type="Pfam" id="PF08448">
    <property type="entry name" value="PAS_4"/>
    <property type="match status" value="1"/>
</dbReference>
<evidence type="ECO:0000313" key="9">
    <source>
        <dbReference type="EMBL" id="RFU94350.1"/>
    </source>
</evidence>
<dbReference type="InterPro" id="IPR052162">
    <property type="entry name" value="Sensor_kinase/Photoreceptor"/>
</dbReference>
<dbReference type="Gene3D" id="3.30.450.20">
    <property type="entry name" value="PAS domain"/>
    <property type="match status" value="2"/>
</dbReference>
<evidence type="ECO:0000256" key="4">
    <source>
        <dbReference type="ARBA" id="ARBA00022679"/>
    </source>
</evidence>
<dbReference type="InterPro" id="IPR035965">
    <property type="entry name" value="PAS-like_dom_sf"/>
</dbReference>
<reference evidence="9 10" key="2">
    <citation type="submission" date="2018-09" db="EMBL/GenBank/DDBJ databases">
        <title>Genome of Sphaerochaeta halotolerans strain 4-11.</title>
        <authorList>
            <person name="Nazina T.N."/>
            <person name="Sokolova D.S."/>
        </authorList>
    </citation>
    <scope>NUCLEOTIDE SEQUENCE [LARGE SCALE GENOMIC DNA]</scope>
    <source>
        <strain evidence="9 10">4-11</strain>
    </source>
</reference>